<dbReference type="PANTHER" id="PTHR10188:SF6">
    <property type="entry name" value="N(4)-(BETA-N-ACETYLGLUCOSAMINYL)-L-ASPARAGINASE"/>
    <property type="match status" value="1"/>
</dbReference>
<protein>
    <submittedName>
        <fullName evidence="1">Asparaginase</fullName>
    </submittedName>
</protein>
<dbReference type="Proteomes" id="UP000190162">
    <property type="component" value="Unassembled WGS sequence"/>
</dbReference>
<dbReference type="SUPFAM" id="SSF56235">
    <property type="entry name" value="N-terminal nucleophile aminohydrolases (Ntn hydrolases)"/>
    <property type="match status" value="1"/>
</dbReference>
<dbReference type="InterPro" id="IPR029055">
    <property type="entry name" value="Ntn_hydrolases_N"/>
</dbReference>
<reference evidence="2" key="1">
    <citation type="submission" date="2017-02" db="EMBL/GenBank/DDBJ databases">
        <authorList>
            <person name="Varghese N."/>
            <person name="Submissions S."/>
        </authorList>
    </citation>
    <scope>NUCLEOTIDE SEQUENCE [LARGE SCALE GENOMIC DNA]</scope>
    <source>
        <strain evidence="2">DSM 22720</strain>
    </source>
</reference>
<organism evidence="1 2">
    <name type="scientific">Enterovibrio nigricans DSM 22720</name>
    <dbReference type="NCBI Taxonomy" id="1121868"/>
    <lineage>
        <taxon>Bacteria</taxon>
        <taxon>Pseudomonadati</taxon>
        <taxon>Pseudomonadota</taxon>
        <taxon>Gammaproteobacteria</taxon>
        <taxon>Vibrionales</taxon>
        <taxon>Vibrionaceae</taxon>
        <taxon>Enterovibrio</taxon>
    </lineage>
</organism>
<dbReference type="AlphaFoldDB" id="A0A1T4U8Z6"/>
<proteinExistence type="predicted"/>
<evidence type="ECO:0000313" key="2">
    <source>
        <dbReference type="Proteomes" id="UP000190162"/>
    </source>
</evidence>
<dbReference type="EMBL" id="FUXU01000008">
    <property type="protein sequence ID" value="SKA48981.1"/>
    <property type="molecule type" value="Genomic_DNA"/>
</dbReference>
<keyword evidence="2" id="KW-1185">Reference proteome</keyword>
<dbReference type="GO" id="GO:0016811">
    <property type="term" value="F:hydrolase activity, acting on carbon-nitrogen (but not peptide) bonds, in linear amides"/>
    <property type="evidence" value="ECO:0007669"/>
    <property type="project" value="UniProtKB-ARBA"/>
</dbReference>
<dbReference type="PANTHER" id="PTHR10188">
    <property type="entry name" value="L-ASPARAGINASE"/>
    <property type="match status" value="1"/>
</dbReference>
<accession>A0A1T4U8Z6</accession>
<evidence type="ECO:0000313" key="1">
    <source>
        <dbReference type="EMBL" id="SKA48981.1"/>
    </source>
</evidence>
<sequence length="157" mass="16877">MHSPFSIAIHGGAGTIERERMTTELEIAYRQVLAQSVLAGHTVLANGGSAVDATVAAVVVMEDSELFNAGKGSVLTYNETVEMDASVMDGQSLDVGSVTLIGHIKNPIQLAKDVMQKSPHAMLAGEGAEHFAFKECGYEYIEQDYFLPTVAITNFRQ</sequence>
<dbReference type="Pfam" id="PF01112">
    <property type="entry name" value="Asparaginase_2"/>
    <property type="match status" value="1"/>
</dbReference>
<dbReference type="InterPro" id="IPR000246">
    <property type="entry name" value="Peptidase_T2"/>
</dbReference>
<name>A0A1T4U8Z6_9GAMM</name>
<gene>
    <name evidence="1" type="ORF">SAMN02745132_01002</name>
</gene>